<dbReference type="PROSITE" id="PS51498">
    <property type="entry name" value="MABP"/>
    <property type="match status" value="1"/>
</dbReference>
<dbReference type="SMART" id="SM00801">
    <property type="entry name" value="dDENN"/>
    <property type="match status" value="1"/>
</dbReference>
<feature type="compositionally biased region" description="Polar residues" evidence="2">
    <location>
        <begin position="916"/>
        <end position="927"/>
    </location>
</feature>
<dbReference type="Pfam" id="PF03455">
    <property type="entry name" value="dDENN"/>
    <property type="match status" value="1"/>
</dbReference>
<dbReference type="GO" id="GO:0032483">
    <property type="term" value="P:regulation of Rab protein signal transduction"/>
    <property type="evidence" value="ECO:0007669"/>
    <property type="project" value="TreeGrafter"/>
</dbReference>
<gene>
    <name evidence="5" type="ORF">B4U80_08961</name>
</gene>
<sequence length="1172" mass="132739">MDEKRVVDYFVIAGLDSNALVPIEEFVSRDGAISPQQLTAPTSLPPITDITVIIRSQGETVPSGFTCIELTPNGFTADLNHGSIRSPNIFLCYRRGTDKPPLVDIGVLYESKERVMSDSEVVHTTPNGRQANVNNSGSSKTFLTFRRARDLYPCNQLVVTDICVILANKGETPPHAFCLINKTLNKGLYGSDVFVCYKKSMNRPPLLRYEPTILDRFPLDDYDCYSLPLSVPLFCIPMGATVECWPKSCLQPRPLFSKFVLTSDSASKVYGAAITFYEAYAEKKLTENQKIQLGYETEEDSDNKTLNVIKSICILSRWPFFDTFERLLYFLYKTLLSSTVTPLQIPIERYISHFVLDIPFPSIQRPKILVQLGSASDETVLLSQPLEDMPLPLSGASFTEFLRTLGPENCMIVLLLALAEQKILLHSLRPDVLTGVAEAITSLIFPFHWQCPYIPLCPLGLCDVLNAPLPFIVGVDSRYFDMYEPPTDIVCVDLDTNSIYISEQKRNLNVKVLPKRPARILKSNLEKVFERLVNPQYKINGTAYNSVTKARLSTSPFIPEIIKAKKFERQIDLEIQEAFLRFMASILKGFRSYLLPITRAPTVGATDPSSLFDFQGFLKSRDKTHQRFYHYLMRTQMFTRFIEERSFVSDKDNSLAFFDECLDKVEAFGDADSAGNIRMLETDEASKSDRTVFIPAPEPSSTSDSFTYHRFGPLNAVYFHKHPVICKKHTPNGDYPDSESLSRSFYNFAISESPVARRTKQEMRSAQRVARRHAEFPLTWAKCLVSYCYSLWFIHLPAYVKATQITLPKDKPLRIAYEVLLRMQSLNLHPPDELCYRILMLLCGVYSQPTLAVKVLFQMKRNGVTPNAITYGYYNKAVLESKWPSGESKLWTKLRNVILGVNEFRKCGQLHHSKMKNNQSFSNSTETFSEDKESSETRQKRDTTQSDAGYSSTNTPSDTAEQSQNQGRRLSKCVPVKMRKSNDLRIRAGNIVRSSSSSLFSLDDYNSSAGLLMTTQTSMEDSVFSSADSDFSSRKRHRSAEQSNQPIPVEVQQRNINDLPSPKPYMRSYSFGNDVRIIKNLKEGPLRALKQELERQHQMVPEEVDEKSDDIATKVTNSRSTTTKATLDTCVEEPERNGDLSDPESAVKNVNEVNTPCKETNVIQNSRIESIE</sequence>
<feature type="region of interest" description="Disordered" evidence="2">
    <location>
        <begin position="915"/>
        <end position="975"/>
    </location>
</feature>
<proteinExistence type="predicted"/>
<dbReference type="InterPro" id="IPR005112">
    <property type="entry name" value="dDENN_dom"/>
</dbReference>
<dbReference type="InterPro" id="IPR005113">
    <property type="entry name" value="uDENN_dom"/>
</dbReference>
<feature type="compositionally biased region" description="Polar residues" evidence="2">
    <location>
        <begin position="945"/>
        <end position="968"/>
    </location>
</feature>
<feature type="non-terminal residue" evidence="5">
    <location>
        <position position="1172"/>
    </location>
</feature>
<accession>A0A443SGW1</accession>
<protein>
    <submittedName>
        <fullName evidence="5">DENN domain-containing protein 4C-like protein</fullName>
    </submittedName>
</protein>
<name>A0A443SGW1_9ACAR</name>
<dbReference type="InterPro" id="IPR043153">
    <property type="entry name" value="DENN_C"/>
</dbReference>
<dbReference type="Gene3D" id="3.40.50.11500">
    <property type="match status" value="1"/>
</dbReference>
<dbReference type="SMART" id="SM00800">
    <property type="entry name" value="uDENN"/>
    <property type="match status" value="1"/>
</dbReference>
<feature type="compositionally biased region" description="Basic and acidic residues" evidence="2">
    <location>
        <begin position="929"/>
        <end position="944"/>
    </location>
</feature>
<reference evidence="5 6" key="1">
    <citation type="journal article" date="2018" name="Gigascience">
        <title>Genomes of trombidid mites reveal novel predicted allergens and laterally-transferred genes associated with secondary metabolism.</title>
        <authorList>
            <person name="Dong X."/>
            <person name="Chaisiri K."/>
            <person name="Xia D."/>
            <person name="Armstrong S.D."/>
            <person name="Fang Y."/>
            <person name="Donnelly M.J."/>
            <person name="Kadowaki T."/>
            <person name="McGarry J.W."/>
            <person name="Darby A.C."/>
            <person name="Makepeace B.L."/>
        </authorList>
    </citation>
    <scope>NUCLEOTIDE SEQUENCE [LARGE SCALE GENOMIC DNA]</scope>
    <source>
        <strain evidence="5">UoL-UT</strain>
    </source>
</reference>
<dbReference type="OrthoDB" id="75250at2759"/>
<dbReference type="STRING" id="299467.A0A443SGW1"/>
<dbReference type="EMBL" id="NCKV01002488">
    <property type="protein sequence ID" value="RWS26767.1"/>
    <property type="molecule type" value="Genomic_DNA"/>
</dbReference>
<feature type="region of interest" description="Disordered" evidence="2">
    <location>
        <begin position="1025"/>
        <end position="1045"/>
    </location>
</feature>
<dbReference type="Gene3D" id="1.25.40.10">
    <property type="entry name" value="Tetratricopeptide repeat domain"/>
    <property type="match status" value="1"/>
</dbReference>
<evidence type="ECO:0000256" key="1">
    <source>
        <dbReference type="ARBA" id="ARBA00022658"/>
    </source>
</evidence>
<feature type="domain" description="MABP" evidence="4">
    <location>
        <begin position="44"/>
        <end position="201"/>
    </location>
</feature>
<dbReference type="AlphaFoldDB" id="A0A443SGW1"/>
<evidence type="ECO:0000259" key="4">
    <source>
        <dbReference type="PROSITE" id="PS51498"/>
    </source>
</evidence>
<comment type="caution">
    <text evidence="5">The sequence shown here is derived from an EMBL/GenBank/DDBJ whole genome shotgun (WGS) entry which is preliminary data.</text>
</comment>
<dbReference type="VEuPathDB" id="VectorBase:LDEU005274"/>
<evidence type="ECO:0000259" key="3">
    <source>
        <dbReference type="PROSITE" id="PS50211"/>
    </source>
</evidence>
<dbReference type="Pfam" id="PF02141">
    <property type="entry name" value="DENN"/>
    <property type="match status" value="1"/>
</dbReference>
<dbReference type="InterPro" id="IPR001194">
    <property type="entry name" value="cDENN_dom"/>
</dbReference>
<dbReference type="PANTHER" id="PTHR12296">
    <property type="entry name" value="DENN DOMAIN-CONTAINING PROTEIN 4"/>
    <property type="match status" value="1"/>
</dbReference>
<dbReference type="InterPro" id="IPR011990">
    <property type="entry name" value="TPR-like_helical_dom_sf"/>
</dbReference>
<dbReference type="InterPro" id="IPR023341">
    <property type="entry name" value="MABP"/>
</dbReference>
<evidence type="ECO:0000313" key="6">
    <source>
        <dbReference type="Proteomes" id="UP000288716"/>
    </source>
</evidence>
<dbReference type="PROSITE" id="PS50211">
    <property type="entry name" value="DENN"/>
    <property type="match status" value="1"/>
</dbReference>
<organism evidence="5 6">
    <name type="scientific">Leptotrombidium deliense</name>
    <dbReference type="NCBI Taxonomy" id="299467"/>
    <lineage>
        <taxon>Eukaryota</taxon>
        <taxon>Metazoa</taxon>
        <taxon>Ecdysozoa</taxon>
        <taxon>Arthropoda</taxon>
        <taxon>Chelicerata</taxon>
        <taxon>Arachnida</taxon>
        <taxon>Acari</taxon>
        <taxon>Acariformes</taxon>
        <taxon>Trombidiformes</taxon>
        <taxon>Prostigmata</taxon>
        <taxon>Anystina</taxon>
        <taxon>Parasitengona</taxon>
        <taxon>Trombiculoidea</taxon>
        <taxon>Trombiculidae</taxon>
        <taxon>Leptotrombidium</taxon>
    </lineage>
</organism>
<evidence type="ECO:0000256" key="2">
    <source>
        <dbReference type="SAM" id="MobiDB-lite"/>
    </source>
</evidence>
<feature type="region of interest" description="Disordered" evidence="2">
    <location>
        <begin position="1133"/>
        <end position="1153"/>
    </location>
</feature>
<keyword evidence="1" id="KW-0344">Guanine-nucleotide releasing factor</keyword>
<dbReference type="Pfam" id="PF03456">
    <property type="entry name" value="uDENN"/>
    <property type="match status" value="1"/>
</dbReference>
<dbReference type="GO" id="GO:0031410">
    <property type="term" value="C:cytoplasmic vesicle"/>
    <property type="evidence" value="ECO:0007669"/>
    <property type="project" value="TreeGrafter"/>
</dbReference>
<keyword evidence="6" id="KW-1185">Reference proteome</keyword>
<dbReference type="Gene3D" id="2.100.10.50">
    <property type="match status" value="1"/>
</dbReference>
<dbReference type="Proteomes" id="UP000288716">
    <property type="component" value="Unassembled WGS sequence"/>
</dbReference>
<feature type="domain" description="UDENN" evidence="3">
    <location>
        <begin position="193"/>
        <end position="654"/>
    </location>
</feature>
<dbReference type="PANTHER" id="PTHR12296:SF30">
    <property type="entry name" value="DENN DOMAIN-CONTAINING PROTEIN CRAG"/>
    <property type="match status" value="1"/>
</dbReference>
<evidence type="ECO:0000313" key="5">
    <source>
        <dbReference type="EMBL" id="RWS26767.1"/>
    </source>
</evidence>
<dbReference type="InterPro" id="IPR037516">
    <property type="entry name" value="Tripartite_DENN"/>
</dbReference>
<dbReference type="SMART" id="SM00799">
    <property type="entry name" value="DENN"/>
    <property type="match status" value="1"/>
</dbReference>
<dbReference type="GO" id="GO:0005085">
    <property type="term" value="F:guanyl-nucleotide exchange factor activity"/>
    <property type="evidence" value="ECO:0007669"/>
    <property type="project" value="UniProtKB-KW"/>
</dbReference>
<dbReference type="InterPro" id="IPR051696">
    <property type="entry name" value="DENN_Domain_GEFs"/>
</dbReference>